<dbReference type="EMBL" id="JH992989">
    <property type="protein sequence ID" value="EKX47537.1"/>
    <property type="molecule type" value="Genomic_DNA"/>
</dbReference>
<proteinExistence type="predicted"/>
<sequence>MYPSMRAFSNSGNLQTSLIGVSEKLKNRPLSARTRNVLKSLPQEYRQGHLLQLSTLPEVLILSKSKGKIFFRWSRRTTPQKPQRGEEMSISACTDSNSSGNATITRLKSVREDVESTLVLTQSILNETSSLLASQFRGMTSRELKSRVKLSFETYDTSKDGVLQPHEVKAALAGLGANLSDTQVLVKGNGQRRVCKKGKREGRGRAVQNDGNMISFQQYCEMHGKDMVLRLEDYERIVMNAVQGKPFEVETDA</sequence>
<gene>
    <name evidence="3" type="ORF">GUITHDRAFT_106524</name>
</gene>
<dbReference type="RefSeq" id="XP_005834517.1">
    <property type="nucleotide sequence ID" value="XM_005834460.1"/>
</dbReference>
<accession>L1JGS5</accession>
<dbReference type="Gene3D" id="1.10.238.10">
    <property type="entry name" value="EF-hand"/>
    <property type="match status" value="1"/>
</dbReference>
<name>L1JGS5_GUITC</name>
<evidence type="ECO:0000313" key="5">
    <source>
        <dbReference type="Proteomes" id="UP000011087"/>
    </source>
</evidence>
<evidence type="ECO:0000313" key="3">
    <source>
        <dbReference type="EMBL" id="EKX47537.1"/>
    </source>
</evidence>
<dbReference type="OrthoDB" id="26525at2759"/>
<evidence type="ECO:0000256" key="1">
    <source>
        <dbReference type="ARBA" id="ARBA00022837"/>
    </source>
</evidence>
<reference evidence="3 5" key="1">
    <citation type="journal article" date="2012" name="Nature">
        <title>Algal genomes reveal evolutionary mosaicism and the fate of nucleomorphs.</title>
        <authorList>
            <consortium name="DOE Joint Genome Institute"/>
            <person name="Curtis B.A."/>
            <person name="Tanifuji G."/>
            <person name="Burki F."/>
            <person name="Gruber A."/>
            <person name="Irimia M."/>
            <person name="Maruyama S."/>
            <person name="Arias M.C."/>
            <person name="Ball S.G."/>
            <person name="Gile G.H."/>
            <person name="Hirakawa Y."/>
            <person name="Hopkins J.F."/>
            <person name="Kuo A."/>
            <person name="Rensing S.A."/>
            <person name="Schmutz J."/>
            <person name="Symeonidi A."/>
            <person name="Elias M."/>
            <person name="Eveleigh R.J."/>
            <person name="Herman E.K."/>
            <person name="Klute M.J."/>
            <person name="Nakayama T."/>
            <person name="Obornik M."/>
            <person name="Reyes-Prieto A."/>
            <person name="Armbrust E.V."/>
            <person name="Aves S.J."/>
            <person name="Beiko R.G."/>
            <person name="Coutinho P."/>
            <person name="Dacks J.B."/>
            <person name="Durnford D.G."/>
            <person name="Fast N.M."/>
            <person name="Green B.R."/>
            <person name="Grisdale C.J."/>
            <person name="Hempel F."/>
            <person name="Henrissat B."/>
            <person name="Hoppner M.P."/>
            <person name="Ishida K."/>
            <person name="Kim E."/>
            <person name="Koreny L."/>
            <person name="Kroth P.G."/>
            <person name="Liu Y."/>
            <person name="Malik S.B."/>
            <person name="Maier U.G."/>
            <person name="McRose D."/>
            <person name="Mock T."/>
            <person name="Neilson J.A."/>
            <person name="Onodera N.T."/>
            <person name="Poole A.M."/>
            <person name="Pritham E.J."/>
            <person name="Richards T.A."/>
            <person name="Rocap G."/>
            <person name="Roy S.W."/>
            <person name="Sarai C."/>
            <person name="Schaack S."/>
            <person name="Shirato S."/>
            <person name="Slamovits C.H."/>
            <person name="Spencer D.F."/>
            <person name="Suzuki S."/>
            <person name="Worden A.Z."/>
            <person name="Zauner S."/>
            <person name="Barry K."/>
            <person name="Bell C."/>
            <person name="Bharti A.K."/>
            <person name="Crow J.A."/>
            <person name="Grimwood J."/>
            <person name="Kramer R."/>
            <person name="Lindquist E."/>
            <person name="Lucas S."/>
            <person name="Salamov A."/>
            <person name="McFadden G.I."/>
            <person name="Lane C.E."/>
            <person name="Keeling P.J."/>
            <person name="Gray M.W."/>
            <person name="Grigoriev I.V."/>
            <person name="Archibald J.M."/>
        </authorList>
    </citation>
    <scope>NUCLEOTIDE SEQUENCE</scope>
    <source>
        <strain evidence="3 5">CCMP2712</strain>
    </source>
</reference>
<dbReference type="GeneID" id="17304378"/>
<evidence type="ECO:0000313" key="4">
    <source>
        <dbReference type="EnsemblProtists" id="EKX47537"/>
    </source>
</evidence>
<keyword evidence="5" id="KW-1185">Reference proteome</keyword>
<dbReference type="InterPro" id="IPR018247">
    <property type="entry name" value="EF_Hand_1_Ca_BS"/>
</dbReference>
<dbReference type="GO" id="GO:0005509">
    <property type="term" value="F:calcium ion binding"/>
    <property type="evidence" value="ECO:0007669"/>
    <property type="project" value="InterPro"/>
</dbReference>
<dbReference type="HOGENOM" id="CLU_1100244_0_0_1"/>
<keyword evidence="1" id="KW-0106">Calcium</keyword>
<dbReference type="PROSITE" id="PS00018">
    <property type="entry name" value="EF_HAND_1"/>
    <property type="match status" value="1"/>
</dbReference>
<dbReference type="EnsemblProtists" id="EKX47537">
    <property type="protein sequence ID" value="EKX47537"/>
    <property type="gene ID" value="GUITHDRAFT_106524"/>
</dbReference>
<organism evidence="3">
    <name type="scientific">Guillardia theta (strain CCMP2712)</name>
    <name type="common">Cryptophyte</name>
    <dbReference type="NCBI Taxonomy" id="905079"/>
    <lineage>
        <taxon>Eukaryota</taxon>
        <taxon>Cryptophyceae</taxon>
        <taxon>Pyrenomonadales</taxon>
        <taxon>Geminigeraceae</taxon>
        <taxon>Guillardia</taxon>
    </lineage>
</organism>
<dbReference type="KEGG" id="gtt:GUITHDRAFT_106524"/>
<dbReference type="Proteomes" id="UP000011087">
    <property type="component" value="Unassembled WGS sequence"/>
</dbReference>
<protein>
    <recommendedName>
        <fullName evidence="2">EF-hand domain-containing protein</fullName>
    </recommendedName>
</protein>
<feature type="domain" description="EF-hand" evidence="2">
    <location>
        <begin position="143"/>
        <end position="178"/>
    </location>
</feature>
<evidence type="ECO:0000259" key="2">
    <source>
        <dbReference type="PROSITE" id="PS50222"/>
    </source>
</evidence>
<dbReference type="PROSITE" id="PS50222">
    <property type="entry name" value="EF_HAND_2"/>
    <property type="match status" value="1"/>
</dbReference>
<dbReference type="InterPro" id="IPR002048">
    <property type="entry name" value="EF_hand_dom"/>
</dbReference>
<reference evidence="5" key="2">
    <citation type="submission" date="2012-11" db="EMBL/GenBank/DDBJ databases">
        <authorList>
            <person name="Kuo A."/>
            <person name="Curtis B.A."/>
            <person name="Tanifuji G."/>
            <person name="Burki F."/>
            <person name="Gruber A."/>
            <person name="Irimia M."/>
            <person name="Maruyama S."/>
            <person name="Arias M.C."/>
            <person name="Ball S.G."/>
            <person name="Gile G.H."/>
            <person name="Hirakawa Y."/>
            <person name="Hopkins J.F."/>
            <person name="Rensing S.A."/>
            <person name="Schmutz J."/>
            <person name="Symeonidi A."/>
            <person name="Elias M."/>
            <person name="Eveleigh R.J."/>
            <person name="Herman E.K."/>
            <person name="Klute M.J."/>
            <person name="Nakayama T."/>
            <person name="Obornik M."/>
            <person name="Reyes-Prieto A."/>
            <person name="Armbrust E.V."/>
            <person name="Aves S.J."/>
            <person name="Beiko R.G."/>
            <person name="Coutinho P."/>
            <person name="Dacks J.B."/>
            <person name="Durnford D.G."/>
            <person name="Fast N.M."/>
            <person name="Green B.R."/>
            <person name="Grisdale C."/>
            <person name="Hempe F."/>
            <person name="Henrissat B."/>
            <person name="Hoppner M.P."/>
            <person name="Ishida K.-I."/>
            <person name="Kim E."/>
            <person name="Koreny L."/>
            <person name="Kroth P.G."/>
            <person name="Liu Y."/>
            <person name="Malik S.-B."/>
            <person name="Maier U.G."/>
            <person name="McRose D."/>
            <person name="Mock T."/>
            <person name="Neilson J.A."/>
            <person name="Onodera N.T."/>
            <person name="Poole A.M."/>
            <person name="Pritham E.J."/>
            <person name="Richards T.A."/>
            <person name="Rocap G."/>
            <person name="Roy S.W."/>
            <person name="Sarai C."/>
            <person name="Schaack S."/>
            <person name="Shirato S."/>
            <person name="Slamovits C.H."/>
            <person name="Spencer D.F."/>
            <person name="Suzuki S."/>
            <person name="Worden A.Z."/>
            <person name="Zauner S."/>
            <person name="Barry K."/>
            <person name="Bell C."/>
            <person name="Bharti A.K."/>
            <person name="Crow J.A."/>
            <person name="Grimwood J."/>
            <person name="Kramer R."/>
            <person name="Lindquist E."/>
            <person name="Lucas S."/>
            <person name="Salamov A."/>
            <person name="McFadden G.I."/>
            <person name="Lane C.E."/>
            <person name="Keeling P.J."/>
            <person name="Gray M.W."/>
            <person name="Grigoriev I.V."/>
            <person name="Archibald J.M."/>
        </authorList>
    </citation>
    <scope>NUCLEOTIDE SEQUENCE</scope>
    <source>
        <strain evidence="5">CCMP2712</strain>
    </source>
</reference>
<dbReference type="PaxDb" id="55529-EKX47537"/>
<dbReference type="SUPFAM" id="SSF47473">
    <property type="entry name" value="EF-hand"/>
    <property type="match status" value="1"/>
</dbReference>
<reference evidence="4" key="3">
    <citation type="submission" date="2016-03" db="UniProtKB">
        <authorList>
            <consortium name="EnsemblProtists"/>
        </authorList>
    </citation>
    <scope>IDENTIFICATION</scope>
</reference>
<dbReference type="AlphaFoldDB" id="L1JGS5"/>
<dbReference type="InterPro" id="IPR011992">
    <property type="entry name" value="EF-hand-dom_pair"/>
</dbReference>